<reference evidence="1 2" key="1">
    <citation type="submission" date="2015-04" db="EMBL/GenBank/DDBJ databases">
        <title>Comparative genomics of rhizobia nodulating Arachis hypogaea in China.</title>
        <authorList>
            <person name="Li Y."/>
        </authorList>
    </citation>
    <scope>NUCLEOTIDE SEQUENCE [LARGE SCALE GENOMIC DNA]</scope>
    <source>
        <strain evidence="1 2">CCBAU 51787</strain>
    </source>
</reference>
<accession>A0A4Q0RTL2</accession>
<name>A0A4Q0RTL2_9BRAD</name>
<dbReference type="EMBL" id="LBJM01000208">
    <property type="protein sequence ID" value="RXH21194.1"/>
    <property type="molecule type" value="Genomic_DNA"/>
</dbReference>
<dbReference type="Proteomes" id="UP000290565">
    <property type="component" value="Unassembled WGS sequence"/>
</dbReference>
<evidence type="ECO:0000313" key="2">
    <source>
        <dbReference type="Proteomes" id="UP000290565"/>
    </source>
</evidence>
<comment type="caution">
    <text evidence="1">The sequence shown here is derived from an EMBL/GenBank/DDBJ whole genome shotgun (WGS) entry which is preliminary data.</text>
</comment>
<evidence type="ECO:0000313" key="1">
    <source>
        <dbReference type="EMBL" id="RXH21194.1"/>
    </source>
</evidence>
<dbReference type="AlphaFoldDB" id="A0A4Q0RTL2"/>
<proteinExistence type="predicted"/>
<organism evidence="1 2">
    <name type="scientific">Bradyrhizobium zhanjiangense</name>
    <dbReference type="NCBI Taxonomy" id="1325107"/>
    <lineage>
        <taxon>Bacteria</taxon>
        <taxon>Pseudomonadati</taxon>
        <taxon>Pseudomonadota</taxon>
        <taxon>Alphaproteobacteria</taxon>
        <taxon>Hyphomicrobiales</taxon>
        <taxon>Nitrobacteraceae</taxon>
        <taxon>Bradyrhizobium</taxon>
    </lineage>
</organism>
<protein>
    <submittedName>
        <fullName evidence="1">Uncharacterized protein</fullName>
    </submittedName>
</protein>
<sequence length="155" mass="16874">MQKIGPLKTKVPCVTTWPGDPIKDKLGSQSFSVDIPFGLKLSEGGAAVELVPAEARMNLGGQYVEITKAILRTFQIDLNSKLNDAIRRAVDRKAITAAIPKEYLDAGLLFSKASFVRIDEGSLGLDVHADLKVTKQAAKMTARLLYDEAKKKLGF</sequence>
<gene>
    <name evidence="1" type="ORF">XH94_38080</name>
</gene>